<gene>
    <name evidence="6" type="ORF">SAMN04489724_2674</name>
</gene>
<name>A0A1I7BSR6_9BACT</name>
<dbReference type="InterPro" id="IPR051813">
    <property type="entry name" value="HepT_RNase_toxin"/>
</dbReference>
<dbReference type="Proteomes" id="UP000199673">
    <property type="component" value="Unassembled WGS sequence"/>
</dbReference>
<dbReference type="AlphaFoldDB" id="A0A1I7BSR6"/>
<dbReference type="GO" id="GO:0004540">
    <property type="term" value="F:RNA nuclease activity"/>
    <property type="evidence" value="ECO:0007669"/>
    <property type="project" value="InterPro"/>
</dbReference>
<dbReference type="PANTHER" id="PTHR34139">
    <property type="entry name" value="UPF0331 PROTEIN MJ0127"/>
    <property type="match status" value="1"/>
</dbReference>
<dbReference type="STRING" id="305507.SAMN04489724_2674"/>
<evidence type="ECO:0000313" key="7">
    <source>
        <dbReference type="Proteomes" id="UP000199673"/>
    </source>
</evidence>
<evidence type="ECO:0000256" key="4">
    <source>
        <dbReference type="ARBA" id="ARBA00022741"/>
    </source>
</evidence>
<keyword evidence="7" id="KW-1185">Reference proteome</keyword>
<organism evidence="6 7">
    <name type="scientific">Algoriphagus locisalis</name>
    <dbReference type="NCBI Taxonomy" id="305507"/>
    <lineage>
        <taxon>Bacteria</taxon>
        <taxon>Pseudomonadati</taxon>
        <taxon>Bacteroidota</taxon>
        <taxon>Cytophagia</taxon>
        <taxon>Cytophagales</taxon>
        <taxon>Cyclobacteriaceae</taxon>
        <taxon>Algoriphagus</taxon>
    </lineage>
</organism>
<dbReference type="InterPro" id="IPR008201">
    <property type="entry name" value="HepT-like"/>
</dbReference>
<evidence type="ECO:0000256" key="5">
    <source>
        <dbReference type="ARBA" id="ARBA00022801"/>
    </source>
</evidence>
<dbReference type="RefSeq" id="WP_211482902.1">
    <property type="nucleotide sequence ID" value="NZ_FPBF01000003.1"/>
</dbReference>
<keyword evidence="3" id="KW-0540">Nuclease</keyword>
<evidence type="ECO:0000313" key="6">
    <source>
        <dbReference type="EMBL" id="SFT90250.1"/>
    </source>
</evidence>
<dbReference type="Pfam" id="PF01934">
    <property type="entry name" value="HepT-like"/>
    <property type="match status" value="1"/>
</dbReference>
<reference evidence="7" key="1">
    <citation type="submission" date="2016-10" db="EMBL/GenBank/DDBJ databases">
        <authorList>
            <person name="Varghese N."/>
            <person name="Submissions S."/>
        </authorList>
    </citation>
    <scope>NUCLEOTIDE SEQUENCE [LARGE SCALE GENOMIC DNA]</scope>
    <source>
        <strain evidence="7">DSM 23445</strain>
    </source>
</reference>
<dbReference type="PANTHER" id="PTHR34139:SF1">
    <property type="entry name" value="RNASE MJ1380-RELATED"/>
    <property type="match status" value="1"/>
</dbReference>
<dbReference type="GO" id="GO:0016787">
    <property type="term" value="F:hydrolase activity"/>
    <property type="evidence" value="ECO:0007669"/>
    <property type="project" value="UniProtKB-KW"/>
</dbReference>
<dbReference type="GO" id="GO:0110001">
    <property type="term" value="C:toxin-antitoxin complex"/>
    <property type="evidence" value="ECO:0007669"/>
    <property type="project" value="InterPro"/>
</dbReference>
<evidence type="ECO:0000256" key="3">
    <source>
        <dbReference type="ARBA" id="ARBA00022722"/>
    </source>
</evidence>
<accession>A0A1I7BSR6</accession>
<evidence type="ECO:0000256" key="2">
    <source>
        <dbReference type="ARBA" id="ARBA00022649"/>
    </source>
</evidence>
<sequence length="113" mass="13278">MIKDPVIYLEHISACIQKIEEYTKEFNEESFLQNSLIQDAVIRNFEIIGEATKKLDIDFRIKYPEIEWKKIAGMRDKLIHDYIGVDLWAVWAVVENIVPNLKQQIGNILEKES</sequence>
<protein>
    <submittedName>
        <fullName evidence="6">Uncharacterized conserved protein, contains HEPN domain</fullName>
    </submittedName>
</protein>
<keyword evidence="1" id="KW-0597">Phosphoprotein</keyword>
<dbReference type="EMBL" id="FPBF01000003">
    <property type="protein sequence ID" value="SFT90250.1"/>
    <property type="molecule type" value="Genomic_DNA"/>
</dbReference>
<evidence type="ECO:0000256" key="1">
    <source>
        <dbReference type="ARBA" id="ARBA00022553"/>
    </source>
</evidence>
<dbReference type="GO" id="GO:0000166">
    <property type="term" value="F:nucleotide binding"/>
    <property type="evidence" value="ECO:0007669"/>
    <property type="project" value="UniProtKB-KW"/>
</dbReference>
<keyword evidence="2" id="KW-1277">Toxin-antitoxin system</keyword>
<keyword evidence="5" id="KW-0378">Hydrolase</keyword>
<proteinExistence type="predicted"/>
<keyword evidence="4" id="KW-0547">Nucleotide-binding</keyword>